<dbReference type="InterPro" id="IPR009091">
    <property type="entry name" value="RCC1/BLIP-II"/>
</dbReference>
<comment type="similarity">
    <text evidence="2 8">Belongs to the chaperonin (HSP60) family.</text>
</comment>
<dbReference type="FunFam" id="3.50.7.10:FF:000001">
    <property type="entry name" value="60 kDa chaperonin"/>
    <property type="match status" value="1"/>
</dbReference>
<dbReference type="Pfam" id="PF10236">
    <property type="entry name" value="DAP3"/>
    <property type="match status" value="1"/>
</dbReference>
<dbReference type="Gene3D" id="1.10.560.10">
    <property type="entry name" value="GroEL-like equatorial domain"/>
    <property type="match status" value="1"/>
</dbReference>
<evidence type="ECO:0000256" key="7">
    <source>
        <dbReference type="PROSITE-ProRule" id="PRU00282"/>
    </source>
</evidence>
<evidence type="ECO:0000313" key="11">
    <source>
        <dbReference type="EMBL" id="KAF4661122.1"/>
    </source>
</evidence>
<feature type="transmembrane region" description="Helical" evidence="10">
    <location>
        <begin position="16"/>
        <end position="36"/>
    </location>
</feature>
<keyword evidence="3 7" id="KW-0812">Transmembrane</keyword>
<dbReference type="SUPFAM" id="SSF103506">
    <property type="entry name" value="Mitochondrial carrier"/>
    <property type="match status" value="1"/>
</dbReference>
<evidence type="ECO:0000313" key="12">
    <source>
        <dbReference type="Proteomes" id="UP000591131"/>
    </source>
</evidence>
<feature type="repeat" description="Solcar" evidence="7">
    <location>
        <begin position="2124"/>
        <end position="2212"/>
    </location>
</feature>
<dbReference type="GO" id="GO:0042026">
    <property type="term" value="P:protein refolding"/>
    <property type="evidence" value="ECO:0007669"/>
    <property type="project" value="InterPro"/>
</dbReference>
<evidence type="ECO:0000256" key="6">
    <source>
        <dbReference type="PROSITE-ProRule" id="PRU00235"/>
    </source>
</evidence>
<dbReference type="Gene3D" id="1.50.40.10">
    <property type="entry name" value="Mitochondrial carrier domain"/>
    <property type="match status" value="1"/>
</dbReference>
<dbReference type="Pfam" id="PF00415">
    <property type="entry name" value="RCC1"/>
    <property type="match status" value="3"/>
</dbReference>
<dbReference type="InterPro" id="IPR027413">
    <property type="entry name" value="GROEL-like_equatorial_sf"/>
</dbReference>
<feature type="compositionally biased region" description="Polar residues" evidence="9">
    <location>
        <begin position="697"/>
        <end position="713"/>
    </location>
</feature>
<dbReference type="SUPFAM" id="SSF54849">
    <property type="entry name" value="GroEL-intermediate domain like"/>
    <property type="match status" value="1"/>
</dbReference>
<keyword evidence="4 7" id="KW-0472">Membrane</keyword>
<dbReference type="Gene3D" id="2.130.10.30">
    <property type="entry name" value="Regulator of chromosome condensation 1/beta-lactamase-inhibitor protein II"/>
    <property type="match status" value="2"/>
</dbReference>
<feature type="repeat" description="Solcar" evidence="7">
    <location>
        <begin position="2032"/>
        <end position="2114"/>
    </location>
</feature>
<dbReference type="InterPro" id="IPR018108">
    <property type="entry name" value="MCP_transmembrane"/>
</dbReference>
<feature type="repeat" description="RCC1" evidence="6">
    <location>
        <begin position="1869"/>
        <end position="1939"/>
    </location>
</feature>
<feature type="compositionally biased region" description="Low complexity" evidence="9">
    <location>
        <begin position="2254"/>
        <end position="2263"/>
    </location>
</feature>
<dbReference type="EMBL" id="JAAPAO010000390">
    <property type="protein sequence ID" value="KAF4661122.1"/>
    <property type="molecule type" value="Genomic_DNA"/>
</dbReference>
<dbReference type="GO" id="GO:0016020">
    <property type="term" value="C:membrane"/>
    <property type="evidence" value="ECO:0007669"/>
    <property type="project" value="UniProtKB-SubCell"/>
</dbReference>
<feature type="region of interest" description="Disordered" evidence="9">
    <location>
        <begin position="686"/>
        <end position="738"/>
    </location>
</feature>
<dbReference type="PROSITE" id="PS50920">
    <property type="entry name" value="SOLCAR"/>
    <property type="match status" value="3"/>
</dbReference>
<keyword evidence="5" id="KW-0143">Chaperone</keyword>
<keyword evidence="12" id="KW-1185">Reference proteome</keyword>
<dbReference type="PROSITE" id="PS00626">
    <property type="entry name" value="RCC1_2"/>
    <property type="match status" value="1"/>
</dbReference>
<evidence type="ECO:0000256" key="2">
    <source>
        <dbReference type="ARBA" id="ARBA00006607"/>
    </source>
</evidence>
<organism evidence="11 12">
    <name type="scientific">Perkinsus chesapeaki</name>
    <name type="common">Clam parasite</name>
    <name type="synonym">Perkinsus andrewsi</name>
    <dbReference type="NCBI Taxonomy" id="330153"/>
    <lineage>
        <taxon>Eukaryota</taxon>
        <taxon>Sar</taxon>
        <taxon>Alveolata</taxon>
        <taxon>Perkinsozoa</taxon>
        <taxon>Perkinsea</taxon>
        <taxon>Perkinsida</taxon>
        <taxon>Perkinsidae</taxon>
        <taxon>Perkinsus</taxon>
    </lineage>
</organism>
<dbReference type="InterPro" id="IPR027409">
    <property type="entry name" value="GroEL-like_apical_dom_sf"/>
</dbReference>
<dbReference type="GO" id="GO:0140662">
    <property type="term" value="F:ATP-dependent protein folding chaperone"/>
    <property type="evidence" value="ECO:0007669"/>
    <property type="project" value="InterPro"/>
</dbReference>
<accession>A0A7J6LP99</accession>
<evidence type="ECO:0000256" key="10">
    <source>
        <dbReference type="SAM" id="Phobius"/>
    </source>
</evidence>
<proteinExistence type="inferred from homology"/>
<gene>
    <name evidence="11" type="ORF">FOL47_006839</name>
</gene>
<name>A0A7J6LP99_PERCH</name>
<dbReference type="PROSITE" id="PS50012">
    <property type="entry name" value="RCC1_3"/>
    <property type="match status" value="5"/>
</dbReference>
<evidence type="ECO:0000256" key="5">
    <source>
        <dbReference type="ARBA" id="ARBA00023186"/>
    </source>
</evidence>
<dbReference type="Gene3D" id="3.30.260.10">
    <property type="entry name" value="TCP-1-like chaperonin intermediate domain"/>
    <property type="match status" value="1"/>
</dbReference>
<comment type="subcellular location">
    <subcellularLocation>
        <location evidence="1">Membrane</location>
        <topology evidence="1">Multi-pass membrane protein</topology>
    </subcellularLocation>
</comment>
<dbReference type="Gene3D" id="3.50.7.10">
    <property type="entry name" value="GroEL"/>
    <property type="match status" value="1"/>
</dbReference>
<dbReference type="SUPFAM" id="SSF52029">
    <property type="entry name" value="GroEL apical domain-like"/>
    <property type="match status" value="1"/>
</dbReference>
<dbReference type="SUPFAM" id="SSF50985">
    <property type="entry name" value="RCC1/BLIP-II"/>
    <property type="match status" value="1"/>
</dbReference>
<dbReference type="PANTHER" id="PTHR45633">
    <property type="entry name" value="60 KDA HEAT SHOCK PROTEIN, MITOCHONDRIAL"/>
    <property type="match status" value="1"/>
</dbReference>
<evidence type="ECO:0000256" key="8">
    <source>
        <dbReference type="RuleBase" id="RU000418"/>
    </source>
</evidence>
<dbReference type="InterPro" id="IPR000408">
    <property type="entry name" value="Reg_chr_condens"/>
</dbReference>
<feature type="compositionally biased region" description="Polar residues" evidence="9">
    <location>
        <begin position="721"/>
        <end position="731"/>
    </location>
</feature>
<dbReference type="PRINTS" id="PR00298">
    <property type="entry name" value="CHAPERONIN60"/>
</dbReference>
<dbReference type="InterPro" id="IPR002423">
    <property type="entry name" value="Cpn60/GroEL/TCP-1"/>
</dbReference>
<sequence length="2709" mass="292898">MPSKSCNRQHKRRGRLPAYISLVLVVAVCLAGYDILTSAFPPLFAMPPAPGGVTVSASSLRGASDAVVEFGSDARDALLRGLNLVADTVKVTLGPLGRNVVLTGHGEGGMSQVRIVNDGATIAKDLANRLKMEVGSKGQCRSGHWLVSLSGYSSDAIGAEILAAAASKSELSTGDGTSSTALLTQEILNRALKALDNTTTANAVEMRKGLEDATEDCVAMLKDMSRPLKRGRDALAQVAAVSTGDVDMAKMLATAFEYVGGEGEVTLDEAREGMDRDIVEFTDGYSFDRGYESSQFVMATSDRESKDRSGWQPGQCVLEGRVSMLLVEGRIEDPQQLVPALKAAAEAKTPLLILADEFSPAALRTVLLTVMSGEVPKMVCVKSPGYGVERIRRLEDLAEATGASIVGDKRLKTLSEVDERDFGTASSVVVGKTRTVIKFTGADSEGRVNRRVADLKAEIKQSTSRYEKSKLQKRLAALKGGVASIRISGDSELAVKDKALRYADGIGALRAAVNGGILPGGGAALLALAQGLDAKARPEGSASYEAGYHLLIDALPRLMWQIAENSGADGDAVVERCREVQVVSGNIGMGFNAIRGRVEDLPSAGIVDAAPVVESVIRVASATAESVLVTEALVAPPSGDIRSMGSGNGDGRGQLAGMGLPAAGFILVMGCGASFCKSTLPPEAPHHLSGDTLPNGGDTNVNSAQAGRGSISSGCACLPPSDSNQEGSTPMSSDDSESCCDEVNMVGTYYQRRTGEADRKAWKTVEALARGTEEMVDDLEPIDWNGMWSSVASRVLKLMEQAELLEGEDVEAAAGGLFVTELANDTHYFPLELIFRDSNKVDDAVRLMRKLSYLNEAFLNTVASIVATPGFKDDGAAVGAGVYCRALRADSEQHHMAKAEVKRATDRFACVIEIEPGVVVWASALLGKGVEITAAAPRLHRGRVREHLLVFRNADTCHEGCVLRGGQDIEWDWTDIPVESQAIIGPARVEAVARPDSNTDFTMSTFPYALRVSIPEKSCPSPDICRRCGEALSSELAQGGSYMQVCGAALKDLGLGPSAVPFLVALELLEFREGCRSVEVRFLYNKLVPWCVYMVARACKYTARRYMNKLPSVNGSRRRLTYSEALFCVLFNTAWDGRFSATTDDTAAIASSLYVSLAVMLSVAGDEAPPAALVLGLALLDPPELLRAMSWELRMVLPEATVEKTLFRRRGRRPALYQTVEGAVLEPDSKYMIELQAMLRPSRIYTVRPRTCKGVGESSRLSVKVHESLGIGWINERFSGMPLEPLLVACCLPSPFTLPSSRMAYCRMRLLLQGAWYIARKAGTPGMIACFTNLSRSVSAIHPSDPEMLAGLWCTKGSLACGSNSPELSSMQFLQALAMLVSRAGYGDPRARLGQGERIAAWLAWRLGQYAYAKGSVLKVEKYGDIFRACGEAARDGINFDPPRVDTGPILDRAETARGLPSAPLTEEEVDELLVSTISKGDVERLPWALDLSRPYTVLSFQKTARRKPVLTVSSNHTGAPVLSDAQEVTRGTCFGFGSNDREQLGVRSTKEAASTVTWTPRPSRLMCMKERRLVDISAGDGVSAAVCDEGRLYVWGSLSQEVSIPRLPRGVVVESVSCAAAAVVALSEDGRLWQIGDLTSSPTSSRVGGGGAGNGVVELSLGDGPAAAAVSCGSYHAIAIDGYGHLWAWGRGEGGQLGIDNVEGYYDVKNECIVSRPMKVGGAIISSTCFTSVSCGEAHSAAVTAGGQLYSWGWGEFGQLGLGFSADTFPPGEGGNGCRSPTPLLVAIGTDRDGFVSTVSCGGAFTACLTTLGDVWVWGSNESGQLALPPGDPMELTRPRKVTNIPPGKRFKSISCGFAHVLAIDSQGQVYSWGSDCYGQLGLLNTSSQQRGAWVAKAPPRRSRQTCEYVPSVVSAISAVRMGACAAGYGHSLLLSDPNLGDVPCAPPPKQPSWASSLVSGASAGLAVDVGLYPVDTIKTRIQAREGFWATGGFRGVYNGLGAAALGSAPAAALYFLTYEQSKARLPLKEGSFMLYGCSAAIAECVACAARVPTDILKQNRQAGQFGTYREVISHVYRNFGVGGFFTGYLATLAREIPFGFIEFPLWEKLKVYVAKKQGREEVTPFGGAVCGAIAGGLAAALTTPLDVVKTRSMLSVKGAEGASAPFLKTMVDIVKTEGPAAFTKGLVPRVALNPRVLSSMLIARSSSTVPALARGMAVGSKRAAAAGFQAWDTGKVFGIPLPRDGEGDSRPGQQQQQQQGGRTTEGEPTMEYGQKQFRAQRDAVLELYPSHIITPDITNIPLEEPVKRPDLWMPREADGEEYFPRASDVGRFMRLPRDELMELLPEGMGGELPRDIMLVKSRQRDLGIMLRKVTLEIMRQLQCLRDKASFQHTKGWLLDGKRGAGKSGVLNYIVCWARLNGWLVVYEPLLSRYNREIAEIKRSNAGLYIQNEFSQQFLERTSIRNREFFEQMPVDMSVYGRKALDGNDLNFTRRLYSPLIEKAVNKEIVIKFGEEIDLEHLTPEQLEYKLERMAHYRRDVKIPSMTTPLPEPQTLWDIVDFALDNQAYACQAVYELFEQLKVQTKFPLLVVCDEWCEAFPVSRYVSMRYDNTIYNGYIPAYHLTMSRLFSKWDGHEYKRGVKLYGTSWRFPVFDLRDYRPELCGVKDDEIKTVRNFSKHEFANYVGYYRLMNILFNFPKDKLEYILP</sequence>
<dbReference type="SUPFAM" id="SSF48592">
    <property type="entry name" value="GroEL equatorial domain-like"/>
    <property type="match status" value="1"/>
</dbReference>
<feature type="repeat" description="RCC1" evidence="6">
    <location>
        <begin position="1748"/>
        <end position="1813"/>
    </location>
</feature>
<comment type="caution">
    <text evidence="11">The sequence shown here is derived from an EMBL/GenBank/DDBJ whole genome shotgun (WGS) entry which is preliminary data.</text>
</comment>
<feature type="repeat" description="RCC1" evidence="6">
    <location>
        <begin position="1814"/>
        <end position="1868"/>
    </location>
</feature>
<keyword evidence="10" id="KW-1133">Transmembrane helix</keyword>
<dbReference type="GO" id="GO:0005524">
    <property type="term" value="F:ATP binding"/>
    <property type="evidence" value="ECO:0007669"/>
    <property type="project" value="InterPro"/>
</dbReference>
<evidence type="ECO:0000256" key="3">
    <source>
        <dbReference type="ARBA" id="ARBA00022692"/>
    </source>
</evidence>
<evidence type="ECO:0000256" key="1">
    <source>
        <dbReference type="ARBA" id="ARBA00004141"/>
    </source>
</evidence>
<dbReference type="Pfam" id="PF00118">
    <property type="entry name" value="Cpn60_TCP1"/>
    <property type="match status" value="1"/>
</dbReference>
<feature type="repeat" description="RCC1" evidence="6">
    <location>
        <begin position="1685"/>
        <end position="1747"/>
    </location>
</feature>
<dbReference type="InterPro" id="IPR019368">
    <property type="entry name" value="Ribosomal_mS29"/>
</dbReference>
<evidence type="ECO:0000256" key="4">
    <source>
        <dbReference type="ARBA" id="ARBA00023136"/>
    </source>
</evidence>
<evidence type="ECO:0000256" key="9">
    <source>
        <dbReference type="SAM" id="MobiDB-lite"/>
    </source>
</evidence>
<feature type="repeat" description="RCC1" evidence="6">
    <location>
        <begin position="1532"/>
        <end position="1590"/>
    </location>
</feature>
<dbReference type="OrthoDB" id="61110at2759"/>
<protein>
    <submittedName>
        <fullName evidence="11">Uncharacterized protein</fullName>
    </submittedName>
</protein>
<dbReference type="Proteomes" id="UP000591131">
    <property type="component" value="Unassembled WGS sequence"/>
</dbReference>
<dbReference type="InterPro" id="IPR001844">
    <property type="entry name" value="Cpn60/GroEL"/>
</dbReference>
<dbReference type="Pfam" id="PF13540">
    <property type="entry name" value="RCC1_2"/>
    <property type="match status" value="1"/>
</dbReference>
<feature type="region of interest" description="Disordered" evidence="9">
    <location>
        <begin position="2241"/>
        <end position="2270"/>
    </location>
</feature>
<dbReference type="InterPro" id="IPR027410">
    <property type="entry name" value="TCP-1-like_intermed_sf"/>
</dbReference>
<feature type="repeat" description="Solcar" evidence="7">
    <location>
        <begin position="1953"/>
        <end position="2026"/>
    </location>
</feature>
<dbReference type="InterPro" id="IPR023395">
    <property type="entry name" value="MCP_dom_sf"/>
</dbReference>
<dbReference type="Pfam" id="PF00153">
    <property type="entry name" value="Mito_carr"/>
    <property type="match status" value="3"/>
</dbReference>
<reference evidence="11 12" key="1">
    <citation type="submission" date="2020-04" db="EMBL/GenBank/DDBJ databases">
        <title>Perkinsus chesapeaki whole genome sequence.</title>
        <authorList>
            <person name="Bogema D.R."/>
        </authorList>
    </citation>
    <scope>NUCLEOTIDE SEQUENCE [LARGE SCALE GENOMIC DNA]</scope>
    <source>
        <strain evidence="11">ATCC PRA-425</strain>
    </source>
</reference>